<keyword evidence="1" id="KW-0804">Transcription</keyword>
<protein>
    <recommendedName>
        <fullName evidence="1">Transcription and mRNA export factor ENY2</fullName>
    </recommendedName>
    <alternativeName>
        <fullName evidence="1">Enhancer of yellow 2 transcription factor homolog</fullName>
    </alternativeName>
</protein>
<dbReference type="InterPro" id="IPR018783">
    <property type="entry name" value="TF_ENY2"/>
</dbReference>
<keyword evidence="1" id="KW-0539">Nucleus</keyword>
<comment type="similarity">
    <text evidence="1">Belongs to the ENY2 family.</text>
</comment>
<keyword evidence="1" id="KW-0805">Transcription regulation</keyword>
<keyword evidence="1" id="KW-0509">mRNA transport</keyword>
<dbReference type="GO" id="GO:0003713">
    <property type="term" value="F:transcription coactivator activity"/>
    <property type="evidence" value="ECO:0007669"/>
    <property type="project" value="UniProtKB-UniRule"/>
</dbReference>
<dbReference type="HAMAP" id="MF_03046">
    <property type="entry name" value="ENY2_Sus1"/>
    <property type="match status" value="1"/>
</dbReference>
<dbReference type="Gene3D" id="1.10.246.140">
    <property type="match status" value="1"/>
</dbReference>
<comment type="subunit">
    <text evidence="1">Component of the nuclear pore complex (NPC)-associated TREX-2 complex (transcription and export complex 2). Component of the SAGA transcription coactivator-HAT complex. Within the SAGA complex, participates to a subcomplex of SAGA called the DUB module (deubiquitination module).</text>
</comment>
<dbReference type="GO" id="GO:0070390">
    <property type="term" value="C:transcription export complex 2"/>
    <property type="evidence" value="ECO:0007669"/>
    <property type="project" value="UniProtKB-UniRule"/>
</dbReference>
<dbReference type="GO" id="GO:0000124">
    <property type="term" value="C:SAGA complex"/>
    <property type="evidence" value="ECO:0007669"/>
    <property type="project" value="UniProtKB-UniRule"/>
</dbReference>
<dbReference type="FunFam" id="1.10.246.140:FF:000005">
    <property type="entry name" value="Transcription and mRNA export factor ENY2"/>
    <property type="match status" value="1"/>
</dbReference>
<dbReference type="AlphaFoldDB" id="A0A2G5TMN8"/>
<sequence>MDDDHIMRKKPEAIELEFQDSGESSLVKSTLLSSLQNSEWEHAVRREVKKFLEKAGDDVNAKEVFDAVKDMARREIPQDAKKKLYDQVLEFVTTVNNR</sequence>
<dbReference type="GO" id="GO:0006325">
    <property type="term" value="P:chromatin organization"/>
    <property type="evidence" value="ECO:0007669"/>
    <property type="project" value="UniProtKB-KW"/>
</dbReference>
<comment type="function">
    <text evidence="1">Involved in mRNA export coupled transcription activation by association with both the TREX-2 and the SAGA complexes. The transcription regulatory histone acetylation (HAT) complex SAGA is a multiprotein complex that activates transcription by remodeling chromatin and mediating histone acetylation and deubiquitination. Within the SAGA complex, participates to a subcomplex that specifically deubiquitinates histones. The SAGA complex is recruited to specific gene promoters by activators, where it is required for transcription. The TREX-2 complex functions in docking export-competent ribonucleoprotein particles (mRNPs) to the nuclear entrance of the nuclear pore complex (nuclear basket). TREX-2 participates in mRNA export and accurate chromatin positioning in the nucleus by tethering genes to the nuclear periphery.</text>
</comment>
<evidence type="ECO:0000313" key="3">
    <source>
        <dbReference type="Proteomes" id="UP000230233"/>
    </source>
</evidence>
<dbReference type="GO" id="GO:0005643">
    <property type="term" value="C:nuclear pore"/>
    <property type="evidence" value="ECO:0007669"/>
    <property type="project" value="UniProtKB-UniRule"/>
</dbReference>
<dbReference type="OrthoDB" id="5793555at2759"/>
<evidence type="ECO:0000313" key="2">
    <source>
        <dbReference type="EMBL" id="PIC28559.1"/>
    </source>
</evidence>
<dbReference type="STRING" id="1611254.A0A2G5TMN8"/>
<dbReference type="InterPro" id="IPR038212">
    <property type="entry name" value="TF_EnY2_sf"/>
</dbReference>
<comment type="subcellular location">
    <subcellularLocation>
        <location evidence="1">Nucleus</location>
        <location evidence="1">Nucleoplasm</location>
    </subcellularLocation>
</comment>
<keyword evidence="1" id="KW-0811">Translocation</keyword>
<organism evidence="2 3">
    <name type="scientific">Caenorhabditis nigoni</name>
    <dbReference type="NCBI Taxonomy" id="1611254"/>
    <lineage>
        <taxon>Eukaryota</taxon>
        <taxon>Metazoa</taxon>
        <taxon>Ecdysozoa</taxon>
        <taxon>Nematoda</taxon>
        <taxon>Chromadorea</taxon>
        <taxon>Rhabditida</taxon>
        <taxon>Rhabditina</taxon>
        <taxon>Rhabditomorpha</taxon>
        <taxon>Rhabditoidea</taxon>
        <taxon>Rhabditidae</taxon>
        <taxon>Peloderinae</taxon>
        <taxon>Caenorhabditis</taxon>
    </lineage>
</organism>
<dbReference type="EMBL" id="PDUG01000005">
    <property type="protein sequence ID" value="PIC28559.1"/>
    <property type="molecule type" value="Genomic_DNA"/>
</dbReference>
<keyword evidence="1" id="KW-0156">Chromatin regulator</keyword>
<proteinExistence type="inferred from homology"/>
<name>A0A2G5TMN8_9PELO</name>
<gene>
    <name evidence="2" type="primary">Cni-T01C3.2</name>
    <name evidence="2" type="synonym">Cnig_chr_V.g20430</name>
    <name evidence="2" type="ORF">B9Z55_020430</name>
</gene>
<keyword evidence="1" id="KW-0010">Activator</keyword>
<dbReference type="Proteomes" id="UP000230233">
    <property type="component" value="Chromosome V"/>
</dbReference>
<dbReference type="GO" id="GO:0071819">
    <property type="term" value="C:DUBm complex"/>
    <property type="evidence" value="ECO:0007669"/>
    <property type="project" value="UniProtKB-UniRule"/>
</dbReference>
<reference evidence="3" key="1">
    <citation type="submission" date="2017-10" db="EMBL/GenBank/DDBJ databases">
        <title>Rapid genome shrinkage in a self-fertile nematode reveals novel sperm competition proteins.</title>
        <authorList>
            <person name="Yin D."/>
            <person name="Schwarz E.M."/>
            <person name="Thomas C.G."/>
            <person name="Felde R.L."/>
            <person name="Korf I.F."/>
            <person name="Cutter A.D."/>
            <person name="Schartner C.M."/>
            <person name="Ralston E.J."/>
            <person name="Meyer B.J."/>
            <person name="Haag E.S."/>
        </authorList>
    </citation>
    <scope>NUCLEOTIDE SEQUENCE [LARGE SCALE GENOMIC DNA]</scope>
    <source>
        <strain evidence="3">JU1422</strain>
    </source>
</reference>
<accession>A0A2G5TMN8</accession>
<dbReference type="Pfam" id="PF10163">
    <property type="entry name" value="EnY2"/>
    <property type="match status" value="1"/>
</dbReference>
<keyword evidence="1" id="KW-0653">Protein transport</keyword>
<evidence type="ECO:0000256" key="1">
    <source>
        <dbReference type="HAMAP-Rule" id="MF_03046"/>
    </source>
</evidence>
<keyword evidence="1" id="KW-0813">Transport</keyword>
<dbReference type="GO" id="GO:0006368">
    <property type="term" value="P:transcription elongation by RNA polymerase II"/>
    <property type="evidence" value="ECO:0007669"/>
    <property type="project" value="UniProtKB-UniRule"/>
</dbReference>
<dbReference type="GO" id="GO:0015031">
    <property type="term" value="P:protein transport"/>
    <property type="evidence" value="ECO:0007669"/>
    <property type="project" value="UniProtKB-KW"/>
</dbReference>
<keyword evidence="3" id="KW-1185">Reference proteome</keyword>
<comment type="caution">
    <text evidence="2">The sequence shown here is derived from an EMBL/GenBank/DDBJ whole genome shotgun (WGS) entry which is preliminary data.</text>
</comment>
<dbReference type="GO" id="GO:0006406">
    <property type="term" value="P:mRNA export from nucleus"/>
    <property type="evidence" value="ECO:0007669"/>
    <property type="project" value="UniProtKB-UniRule"/>
</dbReference>
<dbReference type="GO" id="GO:0005654">
    <property type="term" value="C:nucleoplasm"/>
    <property type="evidence" value="ECO:0007669"/>
    <property type="project" value="UniProtKB-SubCell"/>
</dbReference>